<feature type="domain" description="NodB homology" evidence="3">
    <location>
        <begin position="90"/>
        <end position="186"/>
    </location>
</feature>
<dbReference type="InterPro" id="IPR002509">
    <property type="entry name" value="NODB_dom"/>
</dbReference>
<evidence type="ECO:0000256" key="1">
    <source>
        <dbReference type="ARBA" id="ARBA00004613"/>
    </source>
</evidence>
<dbReference type="SUPFAM" id="SSF88713">
    <property type="entry name" value="Glycoside hydrolase/deacetylase"/>
    <property type="match status" value="1"/>
</dbReference>
<dbReference type="Pfam" id="PF01522">
    <property type="entry name" value="Polysacc_deac_1"/>
    <property type="match status" value="1"/>
</dbReference>
<dbReference type="Proteomes" id="UP000229098">
    <property type="component" value="Unassembled WGS sequence"/>
</dbReference>
<dbReference type="InterPro" id="IPR011330">
    <property type="entry name" value="Glyco_hydro/deAcase_b/a-brl"/>
</dbReference>
<dbReference type="CDD" id="cd10918">
    <property type="entry name" value="CE4_NodB_like_5s_6s"/>
    <property type="match status" value="1"/>
</dbReference>
<comment type="caution">
    <text evidence="4">The sequence shown here is derived from an EMBL/GenBank/DDBJ whole genome shotgun (WGS) entry which is preliminary data.</text>
</comment>
<gene>
    <name evidence="4" type="ORF">COU90_00690</name>
</gene>
<sequence length="232" mass="26245">MDRLNLVFHQILDIEEKRRSVYDMVEESAIKILETVLVLLHGRGIALRVFLDDGYSRQFGFARVLQERLGLLAVIGIATDDVGVKGYLTRNQVHVLSSSGQRIASHGVSHAALGKYDNDTVMETPSGGIYRNMPKGRIELLSEAEVRYQVVESHRELQRYGVSVSDFIYPYGVYNRTIRNIVENSNLYTTAHTCDIVLETEHSDLFLIPRLVIDNSLPADQWIEKIRTLLGG</sequence>
<name>A0A2M8KXZ9_9BACT</name>
<dbReference type="Gene3D" id="3.20.20.370">
    <property type="entry name" value="Glycoside hydrolase/deacetylase"/>
    <property type="match status" value="1"/>
</dbReference>
<dbReference type="PANTHER" id="PTHR34216">
    <property type="match status" value="1"/>
</dbReference>
<accession>A0A2M8KXZ9</accession>
<evidence type="ECO:0000313" key="5">
    <source>
        <dbReference type="Proteomes" id="UP000229098"/>
    </source>
</evidence>
<organism evidence="4 5">
    <name type="scientific">Candidatus Ryanbacteria bacterium CG10_big_fil_rev_8_21_14_0_10_43_42</name>
    <dbReference type="NCBI Taxonomy" id="1974864"/>
    <lineage>
        <taxon>Bacteria</taxon>
        <taxon>Candidatus Ryaniibacteriota</taxon>
    </lineage>
</organism>
<dbReference type="GO" id="GO:0016810">
    <property type="term" value="F:hydrolase activity, acting on carbon-nitrogen (but not peptide) bonds"/>
    <property type="evidence" value="ECO:0007669"/>
    <property type="project" value="InterPro"/>
</dbReference>
<dbReference type="PANTHER" id="PTHR34216:SF3">
    <property type="entry name" value="POLY-BETA-1,6-N-ACETYL-D-GLUCOSAMINE N-DEACETYLASE"/>
    <property type="match status" value="1"/>
</dbReference>
<protein>
    <recommendedName>
        <fullName evidence="3">NodB homology domain-containing protein</fullName>
    </recommendedName>
</protein>
<reference evidence="5" key="1">
    <citation type="submission" date="2017-09" db="EMBL/GenBank/DDBJ databases">
        <title>Depth-based differentiation of microbial function through sediment-hosted aquifers and enrichment of novel symbionts in the deep terrestrial subsurface.</title>
        <authorList>
            <person name="Probst A.J."/>
            <person name="Ladd B."/>
            <person name="Jarett J.K."/>
            <person name="Geller-Mcgrath D.E."/>
            <person name="Sieber C.M.K."/>
            <person name="Emerson J.B."/>
            <person name="Anantharaman K."/>
            <person name="Thomas B.C."/>
            <person name="Malmstrom R."/>
            <person name="Stieglmeier M."/>
            <person name="Klingl A."/>
            <person name="Woyke T."/>
            <person name="Ryan C.M."/>
            <person name="Banfield J.F."/>
        </authorList>
    </citation>
    <scope>NUCLEOTIDE SEQUENCE [LARGE SCALE GENOMIC DNA]</scope>
</reference>
<evidence type="ECO:0000259" key="3">
    <source>
        <dbReference type="Pfam" id="PF01522"/>
    </source>
</evidence>
<dbReference type="GO" id="GO:0005576">
    <property type="term" value="C:extracellular region"/>
    <property type="evidence" value="ECO:0007669"/>
    <property type="project" value="UniProtKB-SubCell"/>
</dbReference>
<comment type="subcellular location">
    <subcellularLocation>
        <location evidence="1">Secreted</location>
    </subcellularLocation>
</comment>
<evidence type="ECO:0000313" key="4">
    <source>
        <dbReference type="EMBL" id="PJE64771.1"/>
    </source>
</evidence>
<proteinExistence type="predicted"/>
<dbReference type="InterPro" id="IPR051398">
    <property type="entry name" value="Polysacch_Deacetylase"/>
</dbReference>
<dbReference type="GO" id="GO:0005975">
    <property type="term" value="P:carbohydrate metabolic process"/>
    <property type="evidence" value="ECO:0007669"/>
    <property type="project" value="InterPro"/>
</dbReference>
<keyword evidence="2" id="KW-0732">Signal</keyword>
<dbReference type="AlphaFoldDB" id="A0A2M8KXZ9"/>
<evidence type="ECO:0000256" key="2">
    <source>
        <dbReference type="ARBA" id="ARBA00022729"/>
    </source>
</evidence>
<dbReference type="EMBL" id="PFEF01000003">
    <property type="protein sequence ID" value="PJE64771.1"/>
    <property type="molecule type" value="Genomic_DNA"/>
</dbReference>